<sequence>MTNSSDSTNWRVDEFGGILEISPERFAIVFQVAKELPNISDRVIHSQGCTRADADDFLRILRLTRGEIDQATANVRLRVISESREQPLLNAESAIEIVAAPEDIMKWRRMLEAACASLGPDELFLRSGYREEEVREVLDFLM</sequence>
<keyword evidence="2" id="KW-1185">Reference proteome</keyword>
<evidence type="ECO:0000313" key="1">
    <source>
        <dbReference type="EMBL" id="MDX3042826.1"/>
    </source>
</evidence>
<protein>
    <submittedName>
        <fullName evidence="1">Uncharacterized protein</fullName>
    </submittedName>
</protein>
<comment type="caution">
    <text evidence="1">The sequence shown here is derived from an EMBL/GenBank/DDBJ whole genome shotgun (WGS) entry which is preliminary data.</text>
</comment>
<accession>A0ABU4MZ89</accession>
<dbReference type="RefSeq" id="WP_143110757.1">
    <property type="nucleotide sequence ID" value="NZ_JABXWF010000029.1"/>
</dbReference>
<reference evidence="1 2" key="1">
    <citation type="journal article" date="2023" name="Microb. Genom.">
        <title>Mesoterricola silvestris gen. nov., sp. nov., Mesoterricola sediminis sp. nov., Geothrix oryzae sp. nov., Geothrix edaphica sp. nov., Geothrix rubra sp. nov., and Geothrix limicola sp. nov., six novel members of Acidobacteriota isolated from soils.</title>
        <authorList>
            <person name="Weisberg A.J."/>
            <person name="Pearce E."/>
            <person name="Kramer C.G."/>
            <person name="Chang J.H."/>
            <person name="Clarke C.R."/>
        </authorList>
    </citation>
    <scope>NUCLEOTIDE SEQUENCE [LARGE SCALE GENOMIC DNA]</scope>
    <source>
        <strain evidence="1 2">NE20-4-1</strain>
    </source>
</reference>
<dbReference type="EMBL" id="JARAWJ010000042">
    <property type="protein sequence ID" value="MDX3042826.1"/>
    <property type="molecule type" value="Genomic_DNA"/>
</dbReference>
<evidence type="ECO:0000313" key="2">
    <source>
        <dbReference type="Proteomes" id="UP001282474"/>
    </source>
</evidence>
<dbReference type="Proteomes" id="UP001282474">
    <property type="component" value="Unassembled WGS sequence"/>
</dbReference>
<gene>
    <name evidence="1" type="ORF">PV383_37465</name>
</gene>
<name>A0ABU4MZ89_9ACTN</name>
<organism evidence="1 2">
    <name type="scientific">Streptomyces caniscabiei</name>
    <dbReference type="NCBI Taxonomy" id="2746961"/>
    <lineage>
        <taxon>Bacteria</taxon>
        <taxon>Bacillati</taxon>
        <taxon>Actinomycetota</taxon>
        <taxon>Actinomycetes</taxon>
        <taxon>Kitasatosporales</taxon>
        <taxon>Streptomycetaceae</taxon>
        <taxon>Streptomyces</taxon>
    </lineage>
</organism>
<proteinExistence type="predicted"/>